<keyword evidence="3" id="KW-1185">Reference proteome</keyword>
<keyword evidence="1" id="KW-0732">Signal</keyword>
<evidence type="ECO:0000313" key="2">
    <source>
        <dbReference type="EMBL" id="KNZ57111.1"/>
    </source>
</evidence>
<dbReference type="AlphaFoldDB" id="A0A0L6V8H4"/>
<evidence type="ECO:0008006" key="4">
    <source>
        <dbReference type="Google" id="ProtNLM"/>
    </source>
</evidence>
<proteinExistence type="predicted"/>
<dbReference type="Proteomes" id="UP000037035">
    <property type="component" value="Unassembled WGS sequence"/>
</dbReference>
<sequence>MVAYAKTKSLLIFTLTLSTGLAWVKAQSKLNAQQSQGRPQNNVFNYSRFVSSSQLKNDAARVIEQFASALNSSTSHLQDNSKTVTLFKSVVSGAMSYPLYQDVGNSTRLTETKLDSMSTAINDTLNAINDVTDQILSSANGALKFADLRNCLSHVVQQGGLQDGESCVMIMTSVLQNFGDGILPPNILDLLTEALDPVFTSVIPGEEKFFSAIQSAIASVQRAIAGALVQALDDAYRCFQSTIRLSISYEERLRRTRACNRDSAANHSSVYRDLKSLYLSITNQFVGYVTPNVLESIHSISDAYLEKGVHAKPEERFFRTAVSRAVKSIVASNAGNEVVYAYKIADCLDTVVGVTDPDTAANKAATAHCLEKPDGPPAALRQIIYGYIQQIYGVLPVAIASELEQIGIMNLDRSSPDFNQKVKELHQRFLKTNPGPEYVSCYERLTDCLFKPQIGGVLAPSTNQTHVACFIGNSCQQAPDGKRIPFLHVESS</sequence>
<dbReference type="OrthoDB" id="2501045at2759"/>
<reference evidence="2 3" key="1">
    <citation type="submission" date="2015-08" db="EMBL/GenBank/DDBJ databases">
        <title>Next Generation Sequencing and Analysis of the Genome of Puccinia sorghi L Schw, the Causal Agent of Maize Common Rust.</title>
        <authorList>
            <person name="Rochi L."/>
            <person name="Burguener G."/>
            <person name="Darino M."/>
            <person name="Turjanski A."/>
            <person name="Kreff E."/>
            <person name="Dieguez M.J."/>
            <person name="Sacco F."/>
        </authorList>
    </citation>
    <scope>NUCLEOTIDE SEQUENCE [LARGE SCALE GENOMIC DNA]</scope>
    <source>
        <strain evidence="2 3">RO10H11247</strain>
    </source>
</reference>
<gene>
    <name evidence="2" type="ORF">VP01_2239g6</name>
</gene>
<comment type="caution">
    <text evidence="2">The sequence shown here is derived from an EMBL/GenBank/DDBJ whole genome shotgun (WGS) entry which is preliminary data.</text>
</comment>
<dbReference type="EMBL" id="LAVV01007102">
    <property type="protein sequence ID" value="KNZ57111.1"/>
    <property type="molecule type" value="Genomic_DNA"/>
</dbReference>
<evidence type="ECO:0000256" key="1">
    <source>
        <dbReference type="SAM" id="SignalP"/>
    </source>
</evidence>
<feature type="signal peptide" evidence="1">
    <location>
        <begin position="1"/>
        <end position="26"/>
    </location>
</feature>
<accession>A0A0L6V8H4</accession>
<feature type="chain" id="PRO_5005567887" description="Secreted protein" evidence="1">
    <location>
        <begin position="27"/>
        <end position="492"/>
    </location>
</feature>
<protein>
    <recommendedName>
        <fullName evidence="4">Secreted protein</fullName>
    </recommendedName>
</protein>
<dbReference type="VEuPathDB" id="FungiDB:VP01_2239g6"/>
<evidence type="ECO:0000313" key="3">
    <source>
        <dbReference type="Proteomes" id="UP000037035"/>
    </source>
</evidence>
<name>A0A0L6V8H4_9BASI</name>
<organism evidence="2 3">
    <name type="scientific">Puccinia sorghi</name>
    <dbReference type="NCBI Taxonomy" id="27349"/>
    <lineage>
        <taxon>Eukaryota</taxon>
        <taxon>Fungi</taxon>
        <taxon>Dikarya</taxon>
        <taxon>Basidiomycota</taxon>
        <taxon>Pucciniomycotina</taxon>
        <taxon>Pucciniomycetes</taxon>
        <taxon>Pucciniales</taxon>
        <taxon>Pucciniaceae</taxon>
        <taxon>Puccinia</taxon>
    </lineage>
</organism>